<keyword evidence="11" id="KW-1185">Reference proteome</keyword>
<keyword evidence="5 9" id="KW-1133">Transmembrane helix</keyword>
<evidence type="ECO:0000256" key="5">
    <source>
        <dbReference type="ARBA" id="ARBA00022989"/>
    </source>
</evidence>
<feature type="transmembrane region" description="Helical" evidence="9">
    <location>
        <begin position="6"/>
        <end position="26"/>
    </location>
</feature>
<dbReference type="Proteomes" id="UP000472262">
    <property type="component" value="Unassembled WGS sequence"/>
</dbReference>
<evidence type="ECO:0000313" key="10">
    <source>
        <dbReference type="Ensembl" id="ENSSGRP00000101617.1"/>
    </source>
</evidence>
<evidence type="ECO:0000256" key="3">
    <source>
        <dbReference type="ARBA" id="ARBA00022692"/>
    </source>
</evidence>
<feature type="transmembrane region" description="Helical" evidence="9">
    <location>
        <begin position="231"/>
        <end position="250"/>
    </location>
</feature>
<comment type="similarity">
    <text evidence="2">Belongs to the TMEM161 family.</text>
</comment>
<comment type="subcellular location">
    <subcellularLocation>
        <location evidence="1">Membrane</location>
        <topology evidence="1">Multi-pass membrane protein</topology>
    </subcellularLocation>
</comment>
<feature type="transmembrane region" description="Helical" evidence="9">
    <location>
        <begin position="142"/>
        <end position="161"/>
    </location>
</feature>
<protein>
    <recommendedName>
        <fullName evidence="8">Transmembrane protein 161A</fullName>
    </recommendedName>
</protein>
<evidence type="ECO:0000256" key="2">
    <source>
        <dbReference type="ARBA" id="ARBA00009706"/>
    </source>
</evidence>
<name>A0A672SJ85_SINGR</name>
<keyword evidence="6 9" id="KW-0472">Membrane</keyword>
<dbReference type="Pfam" id="PF10268">
    <property type="entry name" value="Tmemb_161AB"/>
    <property type="match status" value="1"/>
</dbReference>
<feature type="transmembrane region" description="Helical" evidence="9">
    <location>
        <begin position="271"/>
        <end position="291"/>
    </location>
</feature>
<evidence type="ECO:0000313" key="11">
    <source>
        <dbReference type="Proteomes" id="UP000472262"/>
    </source>
</evidence>
<evidence type="ECO:0000256" key="9">
    <source>
        <dbReference type="SAM" id="Phobius"/>
    </source>
</evidence>
<dbReference type="InterPro" id="IPR019395">
    <property type="entry name" value="Transmembrane_161A/B"/>
</dbReference>
<dbReference type="AlphaFoldDB" id="A0A672SJ85"/>
<evidence type="ECO:0000256" key="4">
    <source>
        <dbReference type="ARBA" id="ARBA00022729"/>
    </source>
</evidence>
<gene>
    <name evidence="10" type="primary">LOC107554814</name>
</gene>
<feature type="transmembrane region" description="Helical" evidence="9">
    <location>
        <begin position="173"/>
        <end position="193"/>
    </location>
</feature>
<accession>A0A672SJ85</accession>
<keyword evidence="7" id="KW-0325">Glycoprotein</keyword>
<reference evidence="10" key="1">
    <citation type="submission" date="2025-08" db="UniProtKB">
        <authorList>
            <consortium name="Ensembl"/>
        </authorList>
    </citation>
    <scope>IDENTIFICATION</scope>
</reference>
<feature type="transmembrane region" description="Helical" evidence="9">
    <location>
        <begin position="311"/>
        <end position="335"/>
    </location>
</feature>
<evidence type="ECO:0000256" key="7">
    <source>
        <dbReference type="ARBA" id="ARBA00023180"/>
    </source>
</evidence>
<proteinExistence type="inferred from homology"/>
<keyword evidence="4" id="KW-0732">Signal</keyword>
<dbReference type="GO" id="GO:0016020">
    <property type="term" value="C:membrane"/>
    <property type="evidence" value="ECO:0007669"/>
    <property type="project" value="UniProtKB-SubCell"/>
</dbReference>
<organism evidence="10 11">
    <name type="scientific">Sinocyclocheilus grahami</name>
    <name type="common">Dianchi golden-line fish</name>
    <name type="synonym">Barbus grahami</name>
    <dbReference type="NCBI Taxonomy" id="75366"/>
    <lineage>
        <taxon>Eukaryota</taxon>
        <taxon>Metazoa</taxon>
        <taxon>Chordata</taxon>
        <taxon>Craniata</taxon>
        <taxon>Vertebrata</taxon>
        <taxon>Euteleostomi</taxon>
        <taxon>Actinopterygii</taxon>
        <taxon>Neopterygii</taxon>
        <taxon>Teleostei</taxon>
        <taxon>Ostariophysi</taxon>
        <taxon>Cypriniformes</taxon>
        <taxon>Cyprinidae</taxon>
        <taxon>Cyprininae</taxon>
        <taxon>Sinocyclocheilus</taxon>
    </lineage>
</organism>
<feature type="transmembrane region" description="Helical" evidence="9">
    <location>
        <begin position="373"/>
        <end position="398"/>
    </location>
</feature>
<sequence length="438" mass="49351">MLYTFVYFKALMGVQLVVSLLAVSIMQRMAPHLSIARWLLCNGSLFRFKHPSEGELCTLAGKQIPKTSRRQNGHGESKPLTVPKDIDLHLERAPVNVLDALVLRFFVEYQWLIDFAVYATGIYLFTEGYYSVVDASKEVNIASIWCVLTVFFCLRTLYLLMSHYFRSEEGGERSVCLAFGFLSLLIAMLVLVVREDYLEFGLEPGFTSLFDSFEVFAKQQGYEWSVPFTKLSVKLGLAVICAFIGALLSFPGLRLAQTHLDAVQMNADRPIIQILLHMSFLSPLVILVMWVKPIARDFLGNTPMGKTSVTLLSSSAFNSVRLWTIVVLCVLRLLLTRYHLQAYLNLAQKWVEQMKKEAGRIAAIDIQRKVTRVFCYLTVVTLQYLIPILLVLFSTLALKSLGTGPRTIQTCPADSPHRPPPETCPDVTSVALFSTVVW</sequence>
<reference evidence="10" key="2">
    <citation type="submission" date="2025-09" db="UniProtKB">
        <authorList>
            <consortium name="Ensembl"/>
        </authorList>
    </citation>
    <scope>IDENTIFICATION</scope>
</reference>
<dbReference type="PANTHER" id="PTHR13624">
    <property type="entry name" value="RE42071P"/>
    <property type="match status" value="1"/>
</dbReference>
<dbReference type="Ensembl" id="ENSSGRT00000108065.1">
    <property type="protein sequence ID" value="ENSSGRP00000101617.1"/>
    <property type="gene ID" value="ENSSGRG00000050402.1"/>
</dbReference>
<evidence type="ECO:0000256" key="6">
    <source>
        <dbReference type="ARBA" id="ARBA00023136"/>
    </source>
</evidence>
<keyword evidence="3 9" id="KW-0812">Transmembrane</keyword>
<dbReference type="PANTHER" id="PTHR13624:SF4">
    <property type="entry name" value="TRANSMEMBRANE PROTEIN 161A"/>
    <property type="match status" value="1"/>
</dbReference>
<evidence type="ECO:0000256" key="8">
    <source>
        <dbReference type="ARBA" id="ARBA00040182"/>
    </source>
</evidence>
<evidence type="ECO:0000256" key="1">
    <source>
        <dbReference type="ARBA" id="ARBA00004141"/>
    </source>
</evidence>
<feature type="transmembrane region" description="Helical" evidence="9">
    <location>
        <begin position="111"/>
        <end position="130"/>
    </location>
</feature>